<dbReference type="SUPFAM" id="SSF55874">
    <property type="entry name" value="ATPase domain of HSP90 chaperone/DNA topoisomerase II/histidine kinase"/>
    <property type="match status" value="1"/>
</dbReference>
<evidence type="ECO:0000313" key="10">
    <source>
        <dbReference type="EMBL" id="MBB4100068.1"/>
    </source>
</evidence>
<accession>A0A7W6JV15</accession>
<gene>
    <name evidence="10" type="ORF">GGR46_003640</name>
</gene>
<evidence type="ECO:0000256" key="1">
    <source>
        <dbReference type="ARBA" id="ARBA00000085"/>
    </source>
</evidence>
<comment type="catalytic activity">
    <reaction evidence="1">
        <text>ATP + protein L-histidine = ADP + protein N-phospho-L-histidine.</text>
        <dbReference type="EC" id="2.7.13.3"/>
    </reaction>
</comment>
<feature type="domain" description="Histidine kinase" evidence="9">
    <location>
        <begin position="146"/>
        <end position="336"/>
    </location>
</feature>
<keyword evidence="4" id="KW-0808">Transferase</keyword>
<dbReference type="InterPro" id="IPR003594">
    <property type="entry name" value="HATPase_dom"/>
</dbReference>
<dbReference type="GO" id="GO:0004673">
    <property type="term" value="F:protein histidine kinase activity"/>
    <property type="evidence" value="ECO:0007669"/>
    <property type="project" value="UniProtKB-EC"/>
</dbReference>
<evidence type="ECO:0000256" key="6">
    <source>
        <dbReference type="ARBA" id="ARBA00022777"/>
    </source>
</evidence>
<dbReference type="PROSITE" id="PS50109">
    <property type="entry name" value="HIS_KIN"/>
    <property type="match status" value="1"/>
</dbReference>
<protein>
    <recommendedName>
        <fullName evidence="2">histidine kinase</fullName>
        <ecNumber evidence="2">2.7.13.3</ecNumber>
    </recommendedName>
</protein>
<evidence type="ECO:0000256" key="4">
    <source>
        <dbReference type="ARBA" id="ARBA00022679"/>
    </source>
</evidence>
<keyword evidence="8" id="KW-0812">Transmembrane</keyword>
<evidence type="ECO:0000256" key="3">
    <source>
        <dbReference type="ARBA" id="ARBA00022553"/>
    </source>
</evidence>
<dbReference type="InterPro" id="IPR036890">
    <property type="entry name" value="HATPase_C_sf"/>
</dbReference>
<evidence type="ECO:0000256" key="2">
    <source>
        <dbReference type="ARBA" id="ARBA00012438"/>
    </source>
</evidence>
<dbReference type="Proteomes" id="UP000557392">
    <property type="component" value="Unassembled WGS sequence"/>
</dbReference>
<keyword evidence="3" id="KW-0597">Phosphoprotein</keyword>
<comment type="caution">
    <text evidence="10">The sequence shown here is derived from an EMBL/GenBank/DDBJ whole genome shotgun (WGS) entry which is preliminary data.</text>
</comment>
<dbReference type="EMBL" id="JACIEH010000003">
    <property type="protein sequence ID" value="MBB4100068.1"/>
    <property type="molecule type" value="Genomic_DNA"/>
</dbReference>
<feature type="transmembrane region" description="Helical" evidence="8">
    <location>
        <begin position="54"/>
        <end position="87"/>
    </location>
</feature>
<dbReference type="RefSeq" id="WP_183999398.1">
    <property type="nucleotide sequence ID" value="NZ_JACIEH010000003.1"/>
</dbReference>
<dbReference type="InterPro" id="IPR011495">
    <property type="entry name" value="Sig_transdc_His_kin_sub2_dim/P"/>
</dbReference>
<dbReference type="SMART" id="SM00387">
    <property type="entry name" value="HATPase_c"/>
    <property type="match status" value="1"/>
</dbReference>
<evidence type="ECO:0000256" key="7">
    <source>
        <dbReference type="ARBA" id="ARBA00022840"/>
    </source>
</evidence>
<proteinExistence type="predicted"/>
<name>A0A7W6JV15_9SPHN</name>
<dbReference type="PANTHER" id="PTHR41523:SF8">
    <property type="entry name" value="ETHYLENE RESPONSE SENSOR PROTEIN"/>
    <property type="match status" value="1"/>
</dbReference>
<sequence length="336" mass="36405">MTRAHGDVRWLEGLPVLRERPWLQLGLTLAITGIALLLRLAIGRFLPPGLPYATFFPAVIVIAFLFGARAGLLSAVLGGILGWLLFIRDPFEAPLPGMAPSLLLYLTADILILLLFHWMQAATASLVEQRERNHRLAETRTLLFHELQHRVSNNLQVAAGLLALQKRHVEDPEAQAALDEAVRRIGTIGRISRQLYRSDGRAQDMRALLGPLVENVIEANGKWVEVTIEDPDALQLAPDAAVPVALIVAEAVANAIEHGFAARDEGQVTIRCLALESGFAIEIEDDGQGLREAFDITRHASLGLHIAGTLASQLGGRFEMEALPGGALARLTVPGG</sequence>
<keyword evidence="7" id="KW-0067">ATP-binding</keyword>
<keyword evidence="5" id="KW-0547">Nucleotide-binding</keyword>
<dbReference type="AlphaFoldDB" id="A0A7W6JV15"/>
<evidence type="ECO:0000256" key="5">
    <source>
        <dbReference type="ARBA" id="ARBA00022741"/>
    </source>
</evidence>
<feature type="transmembrane region" description="Helical" evidence="8">
    <location>
        <begin position="99"/>
        <end position="119"/>
    </location>
</feature>
<evidence type="ECO:0000313" key="11">
    <source>
        <dbReference type="Proteomes" id="UP000557392"/>
    </source>
</evidence>
<dbReference type="Gene3D" id="3.30.565.10">
    <property type="entry name" value="Histidine kinase-like ATPase, C-terminal domain"/>
    <property type="match status" value="1"/>
</dbReference>
<reference evidence="10 11" key="1">
    <citation type="submission" date="2020-08" db="EMBL/GenBank/DDBJ databases">
        <title>Genomic Encyclopedia of Type Strains, Phase IV (KMG-IV): sequencing the most valuable type-strain genomes for metagenomic binning, comparative biology and taxonomic classification.</title>
        <authorList>
            <person name="Goeker M."/>
        </authorList>
    </citation>
    <scope>NUCLEOTIDE SEQUENCE [LARGE SCALE GENOMIC DNA]</scope>
    <source>
        <strain evidence="10 11">DSM 101806</strain>
    </source>
</reference>
<dbReference type="Pfam" id="PF07568">
    <property type="entry name" value="HisKA_2"/>
    <property type="match status" value="1"/>
</dbReference>
<dbReference type="PANTHER" id="PTHR41523">
    <property type="entry name" value="TWO-COMPONENT SYSTEM SENSOR PROTEIN"/>
    <property type="match status" value="1"/>
</dbReference>
<dbReference type="EC" id="2.7.13.3" evidence="2"/>
<dbReference type="Gene3D" id="3.30.450.20">
    <property type="entry name" value="PAS domain"/>
    <property type="match status" value="1"/>
</dbReference>
<evidence type="ECO:0000256" key="8">
    <source>
        <dbReference type="SAM" id="Phobius"/>
    </source>
</evidence>
<keyword evidence="6 10" id="KW-0418">Kinase</keyword>
<keyword evidence="11" id="KW-1185">Reference proteome</keyword>
<keyword evidence="8" id="KW-0472">Membrane</keyword>
<evidence type="ECO:0000259" key="9">
    <source>
        <dbReference type="PROSITE" id="PS50109"/>
    </source>
</evidence>
<dbReference type="GO" id="GO:0005524">
    <property type="term" value="F:ATP binding"/>
    <property type="evidence" value="ECO:0007669"/>
    <property type="project" value="UniProtKB-KW"/>
</dbReference>
<feature type="transmembrane region" description="Helical" evidence="8">
    <location>
        <begin position="21"/>
        <end position="42"/>
    </location>
</feature>
<dbReference type="InterPro" id="IPR005467">
    <property type="entry name" value="His_kinase_dom"/>
</dbReference>
<keyword evidence="8" id="KW-1133">Transmembrane helix</keyword>
<organism evidence="10 11">
    <name type="scientific">Sphingomonas kyeonggiensis</name>
    <dbReference type="NCBI Taxonomy" id="1268553"/>
    <lineage>
        <taxon>Bacteria</taxon>
        <taxon>Pseudomonadati</taxon>
        <taxon>Pseudomonadota</taxon>
        <taxon>Alphaproteobacteria</taxon>
        <taxon>Sphingomonadales</taxon>
        <taxon>Sphingomonadaceae</taxon>
        <taxon>Sphingomonas</taxon>
    </lineage>
</organism>
<dbReference type="Pfam" id="PF13581">
    <property type="entry name" value="HATPase_c_2"/>
    <property type="match status" value="1"/>
</dbReference>